<gene>
    <name evidence="1" type="ORF">IEE83_08285</name>
</gene>
<comment type="caution">
    <text evidence="1">The sequence shown here is derived from an EMBL/GenBank/DDBJ whole genome shotgun (WGS) entry which is preliminary data.</text>
</comment>
<sequence length="219" mass="25254">MTRPNTLQSLERIFSKFEIVVIFVLLLSITTTFAQLPSNANKQGNTKNENDIMTRMLDYSGPSENHAILDQLAGKWNFMDPKRSFIKGTLSRKPIYDGRFYIVEITGGKLPLPVGNGKMKDGNYQNLQIEGYDNPKAKFVTTSVNNHIGSDIEMQIGSFNKEKNTFTYEWETELVPGLKKTNTRILRIVDKQHYIEEYFEMQDGRQVKIRELDYARSPE</sequence>
<accession>A0ABR9W8S0</accession>
<dbReference type="Pfam" id="PF07617">
    <property type="entry name" value="DUF1579"/>
    <property type="match status" value="1"/>
</dbReference>
<dbReference type="EMBL" id="JACYGY010000001">
    <property type="protein sequence ID" value="MBE9461879.1"/>
    <property type="molecule type" value="Genomic_DNA"/>
</dbReference>
<keyword evidence="2" id="KW-1185">Reference proteome</keyword>
<name>A0ABR9W8S0_9BACT</name>
<reference evidence="2" key="1">
    <citation type="submission" date="2023-07" db="EMBL/GenBank/DDBJ databases">
        <title>Dyadobacter sp. nov 'subterranea' isolated from contaminted grondwater.</title>
        <authorList>
            <person name="Szabo I."/>
            <person name="Al-Omari J."/>
            <person name="Szerdahelyi S.G."/>
            <person name="Rado J."/>
        </authorList>
    </citation>
    <scope>NUCLEOTIDE SEQUENCE [LARGE SCALE GENOMIC DNA]</scope>
    <source>
        <strain evidence="2">UP-52</strain>
    </source>
</reference>
<organism evidence="1 2">
    <name type="scientific">Dyadobacter subterraneus</name>
    <dbReference type="NCBI Taxonomy" id="2773304"/>
    <lineage>
        <taxon>Bacteria</taxon>
        <taxon>Pseudomonadati</taxon>
        <taxon>Bacteroidota</taxon>
        <taxon>Cytophagia</taxon>
        <taxon>Cytophagales</taxon>
        <taxon>Spirosomataceae</taxon>
        <taxon>Dyadobacter</taxon>
    </lineage>
</organism>
<dbReference type="InterPro" id="IPR011473">
    <property type="entry name" value="DUF1579"/>
</dbReference>
<proteinExistence type="predicted"/>
<dbReference type="Proteomes" id="UP000634134">
    <property type="component" value="Unassembled WGS sequence"/>
</dbReference>
<evidence type="ECO:0000313" key="2">
    <source>
        <dbReference type="Proteomes" id="UP000634134"/>
    </source>
</evidence>
<evidence type="ECO:0000313" key="1">
    <source>
        <dbReference type="EMBL" id="MBE9461879.1"/>
    </source>
</evidence>
<protein>
    <submittedName>
        <fullName evidence="1">DUF1579 family protein</fullName>
    </submittedName>
</protein>